<dbReference type="EMBL" id="WLYK01000016">
    <property type="protein sequence ID" value="MTD17193.1"/>
    <property type="molecule type" value="Genomic_DNA"/>
</dbReference>
<protein>
    <recommendedName>
        <fullName evidence="3">Family 10 glycosylhydrolase</fullName>
    </recommendedName>
</protein>
<name>A0A7K1FVG0_9ACTN</name>
<reference evidence="1 2" key="1">
    <citation type="submission" date="2019-11" db="EMBL/GenBank/DDBJ databases">
        <authorList>
            <person name="Jiang L.-Q."/>
        </authorList>
    </citation>
    <scope>NUCLEOTIDE SEQUENCE [LARGE SCALE GENOMIC DNA]</scope>
    <source>
        <strain evidence="1 2">YIM 132087</strain>
    </source>
</reference>
<sequence length="370" mass="38066">MTPAVRQEVWAHPVSFATDPDRWAGELASWGATGVRLAHVYHSGRWLLSTTSPGRTVALPSGSWCPDTPGPWPVVDRDLLPRAVEALRAAGLHVIAWTVGLHSGAAVRQRPEWAARNAFGDPLAHALCPAHPGVVGAAADLVAAIAAREVDGIDLEAFAHLGHRHDGTHHKGEDRLRPADRWMLSVCFCRSCESAYSEVGLDPSQVQDHIVRAIGRQLAAPAVSGDTADDLTTALGTGVPALLAAVRAAAVELLLRRVAGAAGGTPLTLRATTDRWHTGGKTPGDPAALSALVGGLTISDLTGAGTLAAEWAAVPAPARATAGLVPGTGRRPDGAATAWYAFDLAPAGALAEALAGQPPSSGRAAPANQS</sequence>
<accession>A0A7K1FVG0</accession>
<comment type="caution">
    <text evidence="1">The sequence shown here is derived from an EMBL/GenBank/DDBJ whole genome shotgun (WGS) entry which is preliminary data.</text>
</comment>
<dbReference type="AlphaFoldDB" id="A0A7K1FVG0"/>
<organism evidence="1 2">
    <name type="scientific">Nakamurella alba</name>
    <dbReference type="NCBI Taxonomy" id="2665158"/>
    <lineage>
        <taxon>Bacteria</taxon>
        <taxon>Bacillati</taxon>
        <taxon>Actinomycetota</taxon>
        <taxon>Actinomycetes</taxon>
        <taxon>Nakamurellales</taxon>
        <taxon>Nakamurellaceae</taxon>
        <taxon>Nakamurella</taxon>
    </lineage>
</organism>
<evidence type="ECO:0000313" key="1">
    <source>
        <dbReference type="EMBL" id="MTD17193.1"/>
    </source>
</evidence>
<proteinExistence type="predicted"/>
<dbReference type="InterPro" id="IPR017853">
    <property type="entry name" value="GH"/>
</dbReference>
<evidence type="ECO:0000313" key="2">
    <source>
        <dbReference type="Proteomes" id="UP000460221"/>
    </source>
</evidence>
<dbReference type="RefSeq" id="WP_154771192.1">
    <property type="nucleotide sequence ID" value="NZ_WLYK01000016.1"/>
</dbReference>
<dbReference type="SUPFAM" id="SSF51445">
    <property type="entry name" value="(Trans)glycosidases"/>
    <property type="match status" value="1"/>
</dbReference>
<gene>
    <name evidence="1" type="ORF">GIS00_24980</name>
</gene>
<dbReference type="Gene3D" id="3.20.20.80">
    <property type="entry name" value="Glycosidases"/>
    <property type="match status" value="1"/>
</dbReference>
<keyword evidence="2" id="KW-1185">Reference proteome</keyword>
<evidence type="ECO:0008006" key="3">
    <source>
        <dbReference type="Google" id="ProtNLM"/>
    </source>
</evidence>
<dbReference type="Proteomes" id="UP000460221">
    <property type="component" value="Unassembled WGS sequence"/>
</dbReference>